<dbReference type="Gene3D" id="2.70.70.10">
    <property type="entry name" value="Glucose Permease (Domain IIA)"/>
    <property type="match status" value="1"/>
</dbReference>
<dbReference type="EMBL" id="CP046522">
    <property type="protein sequence ID" value="QGU96871.1"/>
    <property type="molecule type" value="Genomic_DNA"/>
</dbReference>
<feature type="compositionally biased region" description="Basic and acidic residues" evidence="2">
    <location>
        <begin position="130"/>
        <end position="166"/>
    </location>
</feature>
<organism evidence="5 6">
    <name type="scientific">Clostridium bovifaecis</name>
    <dbReference type="NCBI Taxonomy" id="2184719"/>
    <lineage>
        <taxon>Bacteria</taxon>
        <taxon>Bacillati</taxon>
        <taxon>Bacillota</taxon>
        <taxon>Clostridia</taxon>
        <taxon>Eubacteriales</taxon>
        <taxon>Clostridiaceae</taxon>
        <taxon>Clostridium</taxon>
    </lineage>
</organism>
<evidence type="ECO:0000259" key="4">
    <source>
        <dbReference type="Pfam" id="PF24568"/>
    </source>
</evidence>
<keyword evidence="1" id="KW-0732">Signal</keyword>
<protein>
    <submittedName>
        <fullName evidence="5">Peptidoglycan DD-metalloendopeptidase family protein</fullName>
    </submittedName>
</protein>
<dbReference type="CDD" id="cd12797">
    <property type="entry name" value="M23_peptidase"/>
    <property type="match status" value="1"/>
</dbReference>
<gene>
    <name evidence="5" type="ORF">GOM49_13580</name>
</gene>
<sequence length="301" mass="33952">MYMNGSGSYLDVLLSSESFSDLISRFYIISKISEFDNNLLNEIKESQKNIQKKKQSIELKQKELLSLKAELTVKQNELKKANIEKQSYYDSINEDLVNTEKILEKEVEESNRIKEEIRTVTEKNFSSDQDNSKKHSEDRIKQESRQESKQESRQEVKQKSKQESGKRAAILKTSDTGYSPVITSPFGMRFHPILKTYKMHTGIDYAAPNGTPIYAMSDGKVIVSRYSNSYGNYVVIDHGDGISTLYSHNSSNLVSVGESVKAGQAVAEMGETGYATGPHVHFEVRINGEPVNPEPYVIIGD</sequence>
<dbReference type="GO" id="GO:0004222">
    <property type="term" value="F:metalloendopeptidase activity"/>
    <property type="evidence" value="ECO:0007669"/>
    <property type="project" value="TreeGrafter"/>
</dbReference>
<evidence type="ECO:0000256" key="1">
    <source>
        <dbReference type="ARBA" id="ARBA00022729"/>
    </source>
</evidence>
<reference evidence="5 6" key="1">
    <citation type="submission" date="2019-12" db="EMBL/GenBank/DDBJ databases">
        <title>Genome sequenceing of Clostridium bovifaecis.</title>
        <authorList>
            <person name="Yao Y."/>
        </authorList>
    </citation>
    <scope>NUCLEOTIDE SEQUENCE [LARGE SCALE GENOMIC DNA]</scope>
    <source>
        <strain evidence="5 6">BXX</strain>
    </source>
</reference>
<dbReference type="FunFam" id="2.70.70.10:FF:000006">
    <property type="entry name" value="M23 family peptidase"/>
    <property type="match status" value="1"/>
</dbReference>
<evidence type="ECO:0000313" key="6">
    <source>
        <dbReference type="Proteomes" id="UP000422764"/>
    </source>
</evidence>
<evidence type="ECO:0000313" key="5">
    <source>
        <dbReference type="EMBL" id="QGU96871.1"/>
    </source>
</evidence>
<feature type="domain" description="M23ase beta-sheet core" evidence="3">
    <location>
        <begin position="198"/>
        <end position="293"/>
    </location>
</feature>
<proteinExistence type="predicted"/>
<dbReference type="InterPro" id="IPR011055">
    <property type="entry name" value="Dup_hybrid_motif"/>
</dbReference>
<dbReference type="PANTHER" id="PTHR21666:SF270">
    <property type="entry name" value="MUREIN HYDROLASE ACTIVATOR ENVC"/>
    <property type="match status" value="1"/>
</dbReference>
<feature type="domain" description="Peptidoglycan hydrolase PcsB coiled-coil" evidence="4">
    <location>
        <begin position="3"/>
        <end position="53"/>
    </location>
</feature>
<dbReference type="AlphaFoldDB" id="A0A6I6F2S6"/>
<dbReference type="Gene3D" id="6.10.250.3150">
    <property type="match status" value="1"/>
</dbReference>
<dbReference type="PANTHER" id="PTHR21666">
    <property type="entry name" value="PEPTIDASE-RELATED"/>
    <property type="match status" value="1"/>
</dbReference>
<dbReference type="InterPro" id="IPR050570">
    <property type="entry name" value="Cell_wall_metabolism_enzyme"/>
</dbReference>
<dbReference type="Proteomes" id="UP000422764">
    <property type="component" value="Chromosome"/>
</dbReference>
<dbReference type="Pfam" id="PF24568">
    <property type="entry name" value="CC_PcsB"/>
    <property type="match status" value="1"/>
</dbReference>
<keyword evidence="6" id="KW-1185">Reference proteome</keyword>
<name>A0A6I6F2S6_9CLOT</name>
<evidence type="ECO:0000256" key="2">
    <source>
        <dbReference type="SAM" id="MobiDB-lite"/>
    </source>
</evidence>
<evidence type="ECO:0000259" key="3">
    <source>
        <dbReference type="Pfam" id="PF01551"/>
    </source>
</evidence>
<dbReference type="Pfam" id="PF01551">
    <property type="entry name" value="Peptidase_M23"/>
    <property type="match status" value="1"/>
</dbReference>
<accession>A0A6I6F2S6</accession>
<dbReference type="SUPFAM" id="SSF51261">
    <property type="entry name" value="Duplicated hybrid motif"/>
    <property type="match status" value="1"/>
</dbReference>
<dbReference type="InterPro" id="IPR016047">
    <property type="entry name" value="M23ase_b-sheet_dom"/>
</dbReference>
<feature type="region of interest" description="Disordered" evidence="2">
    <location>
        <begin position="121"/>
        <end position="172"/>
    </location>
</feature>
<dbReference type="InterPro" id="IPR057309">
    <property type="entry name" value="PcsB_CC"/>
</dbReference>